<keyword evidence="3" id="KW-0949">S-adenosyl-L-methionine</keyword>
<dbReference type="PIRSF" id="PIRSF000398">
    <property type="entry name" value="M_m6A_EcoRV"/>
    <property type="match status" value="1"/>
</dbReference>
<dbReference type="GO" id="GO:0043565">
    <property type="term" value="F:sequence-specific DNA binding"/>
    <property type="evidence" value="ECO:0007669"/>
    <property type="project" value="TreeGrafter"/>
</dbReference>
<gene>
    <name evidence="4" type="ORF">DR864_27355</name>
</gene>
<keyword evidence="5" id="KW-1185">Reference proteome</keyword>
<reference evidence="4 5" key="1">
    <citation type="submission" date="2018-07" db="EMBL/GenBank/DDBJ databases">
        <title>Genome sequencing of Runella.</title>
        <authorList>
            <person name="Baek M.-G."/>
            <person name="Yi H."/>
        </authorList>
    </citation>
    <scope>NUCLEOTIDE SEQUENCE [LARGE SCALE GENOMIC DNA]</scope>
    <source>
        <strain evidence="4 5">HYN0085</strain>
    </source>
</reference>
<evidence type="ECO:0000256" key="3">
    <source>
        <dbReference type="ARBA" id="ARBA00022691"/>
    </source>
</evidence>
<dbReference type="PANTHER" id="PTHR30481">
    <property type="entry name" value="DNA ADENINE METHYLASE"/>
    <property type="match status" value="1"/>
</dbReference>
<accession>A0A344TRC0</accession>
<organism evidence="4 5">
    <name type="scientific">Runella rosea</name>
    <dbReference type="NCBI Taxonomy" id="2259595"/>
    <lineage>
        <taxon>Bacteria</taxon>
        <taxon>Pseudomonadati</taxon>
        <taxon>Bacteroidota</taxon>
        <taxon>Cytophagia</taxon>
        <taxon>Cytophagales</taxon>
        <taxon>Spirosomataceae</taxon>
        <taxon>Runella</taxon>
    </lineage>
</organism>
<keyword evidence="2" id="KW-0808">Transferase</keyword>
<dbReference type="EMBL" id="CP030850">
    <property type="protein sequence ID" value="AXE21191.1"/>
    <property type="molecule type" value="Genomic_DNA"/>
</dbReference>
<evidence type="ECO:0000256" key="1">
    <source>
        <dbReference type="ARBA" id="ARBA00022603"/>
    </source>
</evidence>
<dbReference type="OrthoDB" id="32195at2"/>
<dbReference type="InterPro" id="IPR012327">
    <property type="entry name" value="MeTrfase_D12"/>
</dbReference>
<keyword evidence="1 4" id="KW-0489">Methyltransferase</keyword>
<evidence type="ECO:0000256" key="2">
    <source>
        <dbReference type="ARBA" id="ARBA00022679"/>
    </source>
</evidence>
<dbReference type="GO" id="GO:1904047">
    <property type="term" value="F:S-adenosyl-L-methionine binding"/>
    <property type="evidence" value="ECO:0007669"/>
    <property type="project" value="TreeGrafter"/>
</dbReference>
<dbReference type="GO" id="GO:0032259">
    <property type="term" value="P:methylation"/>
    <property type="evidence" value="ECO:0007669"/>
    <property type="project" value="UniProtKB-KW"/>
</dbReference>
<dbReference type="GO" id="GO:0006298">
    <property type="term" value="P:mismatch repair"/>
    <property type="evidence" value="ECO:0007669"/>
    <property type="project" value="TreeGrafter"/>
</dbReference>
<dbReference type="PANTHER" id="PTHR30481:SF4">
    <property type="entry name" value="SITE-SPECIFIC DNA-METHYLTRANSFERASE (ADENINE-SPECIFIC)"/>
    <property type="match status" value="1"/>
</dbReference>
<proteinExistence type="predicted"/>
<name>A0A344TRC0_9BACT</name>
<dbReference type="GO" id="GO:0009307">
    <property type="term" value="P:DNA restriction-modification system"/>
    <property type="evidence" value="ECO:0007669"/>
    <property type="project" value="InterPro"/>
</dbReference>
<dbReference type="KEGG" id="run:DR864_27355"/>
<protein>
    <submittedName>
        <fullName evidence="4">DNA adenine methylase</fullName>
    </submittedName>
</protein>
<dbReference type="Pfam" id="PF02086">
    <property type="entry name" value="MethyltransfD12"/>
    <property type="match status" value="1"/>
</dbReference>
<dbReference type="AlphaFoldDB" id="A0A344TRC0"/>
<evidence type="ECO:0000313" key="5">
    <source>
        <dbReference type="Proteomes" id="UP000251993"/>
    </source>
</evidence>
<dbReference type="Proteomes" id="UP000251993">
    <property type="component" value="Chromosome"/>
</dbReference>
<evidence type="ECO:0000313" key="4">
    <source>
        <dbReference type="EMBL" id="AXE21191.1"/>
    </source>
</evidence>
<dbReference type="GO" id="GO:0009007">
    <property type="term" value="F:site-specific DNA-methyltransferase (adenine-specific) activity"/>
    <property type="evidence" value="ECO:0007669"/>
    <property type="project" value="UniProtKB-EC"/>
</dbReference>
<sequence length="265" mass="30444">MKPELKTPITYYGGKQQMLNAILPKIPPQHKLYVEPFFGGGAVFFAKVPSEAEVVNDISHRLMTFYRALKYDFADLREKVDETFHSRAQHKDSGEEYDAGKELVKDPLAMAWAVWVQANMSFGSQIGSGFGYDRSGKCALKLHNKKNAFTDAFQLRMKKVTIECYDVLKVIKAYDTPDTFFYLDPPYVSSNQGNYAGYTEENFRQLLEACASMQGKFLLSSYPEKILADYRKRCGWKVEDHEKTLAVDGRRKEAKKKIECLTWNY</sequence>
<dbReference type="PRINTS" id="PR00505">
    <property type="entry name" value="D12N6MTFRASE"/>
</dbReference>
<dbReference type="REBASE" id="258172">
    <property type="entry name" value="M.Rsp85ORF27355P"/>
</dbReference>
<dbReference type="InterPro" id="IPR029063">
    <property type="entry name" value="SAM-dependent_MTases_sf"/>
</dbReference>
<dbReference type="SUPFAM" id="SSF53335">
    <property type="entry name" value="S-adenosyl-L-methionine-dependent methyltransferases"/>
    <property type="match status" value="1"/>
</dbReference>
<dbReference type="RefSeq" id="WP_114069952.1">
    <property type="nucleotide sequence ID" value="NZ_CP030850.1"/>
</dbReference>
<dbReference type="Gene3D" id="3.40.50.150">
    <property type="entry name" value="Vaccinia Virus protein VP39"/>
    <property type="match status" value="2"/>
</dbReference>
<dbReference type="InterPro" id="IPR012263">
    <property type="entry name" value="M_m6A_EcoRV"/>
</dbReference>